<dbReference type="Pfam" id="PF09234">
    <property type="entry name" value="DUF1963"/>
    <property type="match status" value="1"/>
</dbReference>
<evidence type="ECO:0000313" key="2">
    <source>
        <dbReference type="Proteomes" id="UP000031643"/>
    </source>
</evidence>
<dbReference type="HOGENOM" id="CLU_656895_0_0_5"/>
<dbReference type="Gene3D" id="1.25.40.70">
    <property type="entry name" value="Phosphatidylinositol 3-kinase, accessory domain (PIK)"/>
    <property type="match status" value="1"/>
</dbReference>
<dbReference type="EMBL" id="AP014648">
    <property type="protein sequence ID" value="BAQ18141.1"/>
    <property type="molecule type" value="Genomic_DNA"/>
</dbReference>
<organism evidence="1 2">
    <name type="scientific">Methyloceanibacter caenitepidi</name>
    <dbReference type="NCBI Taxonomy" id="1384459"/>
    <lineage>
        <taxon>Bacteria</taxon>
        <taxon>Pseudomonadati</taxon>
        <taxon>Pseudomonadota</taxon>
        <taxon>Alphaproteobacteria</taxon>
        <taxon>Hyphomicrobiales</taxon>
        <taxon>Hyphomicrobiaceae</taxon>
        <taxon>Methyloceanibacter</taxon>
    </lineage>
</organism>
<dbReference type="PANTHER" id="PTHR36436">
    <property type="entry name" value="SLL5081 PROTEIN"/>
    <property type="match status" value="1"/>
</dbReference>
<sequence length="418" mass="46663">MADAKNLTGLDDDALVEAYVENVQVYERIGHIGAANRQMDRRRAIIDELKRRSGGSLQPLRPLLEHPDLNVRHTAAIEFRRIDHAAFEATTKALAERQDLIGGEARDSLRLDARAQEEGYPEDWTPREPIPPSKEMTWQCDNPPPPGVSDGELRQLLGSHLNAQTTEVLLRLARPAIGLWPQRPIPGAPTNVSRLGGEPSVPADWSWPMVEAEPEDEPMLFLGQINCTDLQGLAGAERLPASGMLSFFGDADGVTGCDFGGGDTAVFYWEDTDTLVLRGYPMAPTETIQPCGLTFRPITDLPHPESRSVKELWRDRTAATKYETVYRTVREYGIPKDYVGYCSFSKLLGWPTLVQQELEEVRYCQDPRGLQLLLQLDDYHNGAEGTWWGPGGSLYFLITDADLSARRFANCVFEIQVT</sequence>
<dbReference type="AlphaFoldDB" id="A0A0A8K5R3"/>
<dbReference type="RefSeq" id="WP_045368187.1">
    <property type="nucleotide sequence ID" value="NZ_AP014648.1"/>
</dbReference>
<dbReference type="InterPro" id="IPR015315">
    <property type="entry name" value="DUF1963"/>
</dbReference>
<reference evidence="1 2" key="1">
    <citation type="submission" date="2014-09" db="EMBL/GenBank/DDBJ databases">
        <title>Genome sequencing of Methyloceanibacter caenitepidi Gela4.</title>
        <authorList>
            <person name="Takeuchi M."/>
            <person name="Susumu S."/>
            <person name="Kamagata Y."/>
            <person name="Oshima K."/>
            <person name="Hattori M."/>
            <person name="Iwasaki W."/>
        </authorList>
    </citation>
    <scope>NUCLEOTIDE SEQUENCE [LARGE SCALE GENOMIC DNA]</scope>
    <source>
        <strain evidence="1 2">Gela4</strain>
    </source>
</reference>
<name>A0A0A8K5R3_9HYPH</name>
<keyword evidence="2" id="KW-1185">Reference proteome</keyword>
<evidence type="ECO:0000313" key="1">
    <source>
        <dbReference type="EMBL" id="BAQ18141.1"/>
    </source>
</evidence>
<gene>
    <name evidence="1" type="ORF">GL4_2707</name>
</gene>
<dbReference type="PANTHER" id="PTHR36436:SF6">
    <property type="entry name" value="SLL5081 PROTEIN"/>
    <property type="match status" value="1"/>
</dbReference>
<dbReference type="Gene3D" id="2.30.320.10">
    <property type="entry name" value="YwqG-like"/>
    <property type="match status" value="1"/>
</dbReference>
<dbReference type="SUPFAM" id="SSF48371">
    <property type="entry name" value="ARM repeat"/>
    <property type="match status" value="1"/>
</dbReference>
<accession>A0A0A8K5R3</accession>
<dbReference type="InterPro" id="IPR035948">
    <property type="entry name" value="YwqG-like_sf"/>
</dbReference>
<dbReference type="Proteomes" id="UP000031643">
    <property type="component" value="Chromosome"/>
</dbReference>
<proteinExistence type="predicted"/>
<dbReference type="InterPro" id="IPR042236">
    <property type="entry name" value="PI3K_accessory_sf"/>
</dbReference>
<protein>
    <submittedName>
        <fullName evidence="1">Uncharacterized protein</fullName>
    </submittedName>
</protein>
<dbReference type="SUPFAM" id="SSF103032">
    <property type="entry name" value="Hypothetical protein YwqG"/>
    <property type="match status" value="1"/>
</dbReference>
<dbReference type="KEGG" id="mcg:GL4_2707"/>
<dbReference type="InterPro" id="IPR016024">
    <property type="entry name" value="ARM-type_fold"/>
</dbReference>